<keyword evidence="1" id="KW-0472">Membrane</keyword>
<keyword evidence="3" id="KW-1185">Reference proteome</keyword>
<dbReference type="PANTHER" id="PTHR41282">
    <property type="entry name" value="CONSERVED TRANSMEMBRANE PROTEIN-RELATED"/>
    <property type="match status" value="1"/>
</dbReference>
<keyword evidence="1" id="KW-1133">Transmembrane helix</keyword>
<proteinExistence type="predicted"/>
<evidence type="ECO:0000313" key="2">
    <source>
        <dbReference type="EMBL" id="EFY06527.1"/>
    </source>
</evidence>
<dbReference type="PANTHER" id="PTHR41282:SF1">
    <property type="entry name" value="CONSERVED TRANSMEMBRANE PROTEIN-RELATED"/>
    <property type="match status" value="1"/>
</dbReference>
<gene>
    <name evidence="2" type="ORF">HMPREF9444_01706</name>
</gene>
<keyword evidence="1" id="KW-0812">Transmembrane</keyword>
<dbReference type="OrthoDB" id="116480at2"/>
<dbReference type="eggNOG" id="COG4760">
    <property type="taxonomic scope" value="Bacteria"/>
</dbReference>
<sequence length="246" mass="26387">MQSSNPAIGVLTREAGAYNFGGIEAAATLSGTTTKAIILVAVTLLSGYLSMIYSASYIVANQALPSFLMYGSVIAAVIVAMITIFKPTASPVTAPLYAVLEGAALGSLSMAFELKYPGIVVTAVMSTFVVVMVMLVLWKMKLIVPTARFRSVVVGATGAICVLYLLDFVMHLFNMALLPQTGAVSIGISLVVCLIAALSLILDFENIQMAVDQGLPKYFEYFNAFSLLVTICWLYIEILRLLSKRE</sequence>
<accession>E8LLT5</accession>
<feature type="transmembrane region" description="Helical" evidence="1">
    <location>
        <begin position="119"/>
        <end position="140"/>
    </location>
</feature>
<dbReference type="Proteomes" id="UP000018458">
    <property type="component" value="Unassembled WGS sequence"/>
</dbReference>
<evidence type="ECO:0000256" key="1">
    <source>
        <dbReference type="SAM" id="Phobius"/>
    </source>
</evidence>
<comment type="caution">
    <text evidence="2">The sequence shown here is derived from an EMBL/GenBank/DDBJ whole genome shotgun (WGS) entry which is preliminary data.</text>
</comment>
<dbReference type="STRING" id="762983.HMPREF9444_01706"/>
<feature type="transmembrane region" description="Helical" evidence="1">
    <location>
        <begin position="67"/>
        <end position="86"/>
    </location>
</feature>
<protein>
    <recommendedName>
        <fullName evidence="4">Bax inhibitor-1/YccA family protein</fullName>
    </recommendedName>
</protein>
<dbReference type="Pfam" id="PF12811">
    <property type="entry name" value="BaxI_1"/>
    <property type="match status" value="1"/>
</dbReference>
<dbReference type="HOGENOM" id="CLU_074030_1_0_6"/>
<feature type="transmembrane region" description="Helical" evidence="1">
    <location>
        <begin position="152"/>
        <end position="170"/>
    </location>
</feature>
<feature type="transmembrane region" description="Helical" evidence="1">
    <location>
        <begin position="182"/>
        <end position="202"/>
    </location>
</feature>
<dbReference type="RefSeq" id="WP_009143873.1">
    <property type="nucleotide sequence ID" value="NZ_GL831045.1"/>
</dbReference>
<organism evidence="2 3">
    <name type="scientific">Succinatimonas hippei (strain DSM 22608 / JCM 16073 / KCTC 15190 / YIT 12066)</name>
    <dbReference type="NCBI Taxonomy" id="762983"/>
    <lineage>
        <taxon>Bacteria</taxon>
        <taxon>Pseudomonadati</taxon>
        <taxon>Pseudomonadota</taxon>
        <taxon>Gammaproteobacteria</taxon>
        <taxon>Aeromonadales</taxon>
        <taxon>Succinivibrionaceae</taxon>
        <taxon>Succinatimonas</taxon>
    </lineage>
</organism>
<feature type="transmembrane region" description="Helical" evidence="1">
    <location>
        <begin position="36"/>
        <end position="60"/>
    </location>
</feature>
<name>E8LLT5_SUCHY</name>
<reference evidence="2 3" key="1">
    <citation type="submission" date="2011-01" db="EMBL/GenBank/DDBJ databases">
        <authorList>
            <person name="Weinstock G."/>
            <person name="Sodergren E."/>
            <person name="Clifton S."/>
            <person name="Fulton L."/>
            <person name="Fulton B."/>
            <person name="Courtney L."/>
            <person name="Fronick C."/>
            <person name="Harrison M."/>
            <person name="Strong C."/>
            <person name="Farmer C."/>
            <person name="Delahaunty K."/>
            <person name="Markovic C."/>
            <person name="Hall O."/>
            <person name="Minx P."/>
            <person name="Tomlinson C."/>
            <person name="Mitreva M."/>
            <person name="Hou S."/>
            <person name="Chen J."/>
            <person name="Wollam A."/>
            <person name="Pepin K.H."/>
            <person name="Johnson M."/>
            <person name="Bhonagiri V."/>
            <person name="Zhang X."/>
            <person name="Suruliraj S."/>
            <person name="Warren W."/>
            <person name="Chinwalla A."/>
            <person name="Mardis E.R."/>
            <person name="Wilson R.K."/>
        </authorList>
    </citation>
    <scope>NUCLEOTIDE SEQUENCE [LARGE SCALE GENOMIC DNA]</scope>
    <source>
        <strain evidence="3">DSM 22608 / JCM 16073 / KCTC 15190 / YIT 12066</strain>
    </source>
</reference>
<dbReference type="AlphaFoldDB" id="E8LLT5"/>
<evidence type="ECO:0000313" key="3">
    <source>
        <dbReference type="Proteomes" id="UP000018458"/>
    </source>
</evidence>
<evidence type="ECO:0008006" key="4">
    <source>
        <dbReference type="Google" id="ProtNLM"/>
    </source>
</evidence>
<dbReference type="InterPro" id="IPR010539">
    <property type="entry name" value="BaxI_1-like"/>
</dbReference>
<dbReference type="EMBL" id="AEVO01000114">
    <property type="protein sequence ID" value="EFY06527.1"/>
    <property type="molecule type" value="Genomic_DNA"/>
</dbReference>
<feature type="transmembrane region" description="Helical" evidence="1">
    <location>
        <begin position="222"/>
        <end position="242"/>
    </location>
</feature>